<dbReference type="RefSeq" id="WP_044746659.1">
    <property type="nucleotide sequence ID" value="NZ_JACIDF010000001.1"/>
</dbReference>
<dbReference type="AlphaFoldDB" id="A0ABD5IR93"/>
<dbReference type="Proteomes" id="UP001339962">
    <property type="component" value="Unassembled WGS sequence"/>
</dbReference>
<evidence type="ECO:0000313" key="4">
    <source>
        <dbReference type="Proteomes" id="UP001339962"/>
    </source>
</evidence>
<dbReference type="EMBL" id="JAQOTG010000032">
    <property type="protein sequence ID" value="MDE8565669.1"/>
    <property type="molecule type" value="Genomic_DNA"/>
</dbReference>
<proteinExistence type="predicted"/>
<protein>
    <submittedName>
        <fullName evidence="2">Antirepressor AbbA</fullName>
    </submittedName>
</protein>
<dbReference type="Pfam" id="PF14156">
    <property type="entry name" value="AbbA_antirepres"/>
    <property type="match status" value="1"/>
</dbReference>
<reference evidence="2 4" key="2">
    <citation type="submission" date="2023-03" db="EMBL/GenBank/DDBJ databases">
        <title>Bacillus Genome Sequencing.</title>
        <authorList>
            <person name="Dunlap C."/>
        </authorList>
    </citation>
    <scope>NUCLEOTIDE SEQUENCE [LARGE SCALE GENOMIC DNA]</scope>
    <source>
        <strain evidence="2 4">NRS-38</strain>
    </source>
</reference>
<dbReference type="Gene3D" id="1.10.287.3030">
    <property type="match status" value="1"/>
</dbReference>
<evidence type="ECO:0000313" key="1">
    <source>
        <dbReference type="EMBL" id="MDE8565669.1"/>
    </source>
</evidence>
<gene>
    <name evidence="2" type="primary">abbA</name>
    <name evidence="2" type="ORF">P9850_00365</name>
    <name evidence="1" type="ORF">PNH38_17665</name>
</gene>
<dbReference type="InterPro" id="IPR025446">
    <property type="entry name" value="Antirep_AbbA"/>
</dbReference>
<keyword evidence="3" id="KW-1185">Reference proteome</keyword>
<evidence type="ECO:0000313" key="2">
    <source>
        <dbReference type="EMBL" id="MED5050320.1"/>
    </source>
</evidence>
<evidence type="ECO:0000313" key="3">
    <source>
        <dbReference type="Proteomes" id="UP001213979"/>
    </source>
</evidence>
<organism evidence="2 4">
    <name type="scientific">Anoxybacteroides rupiense</name>
    <dbReference type="NCBI Taxonomy" id="311460"/>
    <lineage>
        <taxon>Bacteria</taxon>
        <taxon>Bacillati</taxon>
        <taxon>Bacillota</taxon>
        <taxon>Bacilli</taxon>
        <taxon>Bacillales</taxon>
        <taxon>Anoxybacillaceae</taxon>
        <taxon>Anoxybacteroides</taxon>
    </lineage>
</organism>
<accession>A0ABD5IR93</accession>
<name>A0ABD5IR93_9BACL</name>
<dbReference type="EMBL" id="JARTLI010000002">
    <property type="protein sequence ID" value="MED5050320.1"/>
    <property type="molecule type" value="Genomic_DNA"/>
</dbReference>
<reference evidence="1 3" key="1">
    <citation type="submission" date="2023-01" db="EMBL/GenBank/DDBJ databases">
        <title>Genome-based reclassification of Anoxybacillus geothermalis as a later heterotypic synonym of Anoxybacillus rupiensis.</title>
        <authorList>
            <person name="Inan Bektas K."/>
            <person name="Canakci S."/>
            <person name="Belduz A.A."/>
            <person name="Guler H.H."/>
        </authorList>
    </citation>
    <scope>NUCLEOTIDE SEQUENCE [LARGE SCALE GENOMIC DNA]</scope>
    <source>
        <strain evidence="1 3">DSM 17127</strain>
    </source>
</reference>
<comment type="caution">
    <text evidence="2">The sequence shown here is derived from an EMBL/GenBank/DDBJ whole genome shotgun (WGS) entry which is preliminary data.</text>
</comment>
<sequence length="66" mass="8065">MRNEWLERLSLDEQMLLLDVLFTQQYALEIISCELSDIERGYKYVDEARHQKLVQLYHRIHEELSL</sequence>
<dbReference type="Proteomes" id="UP001213979">
    <property type="component" value="Unassembled WGS sequence"/>
</dbReference>